<evidence type="ECO:0000256" key="6">
    <source>
        <dbReference type="ARBA" id="ARBA00023277"/>
    </source>
</evidence>
<dbReference type="PANTHER" id="PTHR43576">
    <property type="entry name" value="ALPHA-L-ARABINOFURANOSIDASE C-RELATED"/>
    <property type="match status" value="1"/>
</dbReference>
<dbReference type="STRING" id="573413.Spirs_1660"/>
<dbReference type="SMART" id="SM00813">
    <property type="entry name" value="Alpha-L-AF_C"/>
    <property type="match status" value="1"/>
</dbReference>
<dbReference type="InterPro" id="IPR010720">
    <property type="entry name" value="Alpha-L-AF_C"/>
</dbReference>
<dbReference type="InterPro" id="IPR055235">
    <property type="entry name" value="ASD1_cat"/>
</dbReference>
<keyword evidence="7" id="KW-0326">Glycosidase</keyword>
<dbReference type="GO" id="GO:0046556">
    <property type="term" value="F:alpha-L-arabinofuranosidase activity"/>
    <property type="evidence" value="ECO:0007669"/>
    <property type="project" value="UniProtKB-EC"/>
</dbReference>
<dbReference type="AlphaFoldDB" id="E1R622"/>
<dbReference type="HOGENOM" id="CLU_017810_1_1_12"/>
<sequence length="504" mass="57570">MNATIIIDKDFQIARVDDRLFGSFVEHLGRCVYTGIFEPEHETADENGFRSDVIDLVNALRVPIIRYPGGNFVSAYNWEDGIGPVEERPTRLDLAWRTLEPNTFGLNEFMKWSKRVHADPLMTVNLGTLGIDNARNMVEYCNLEKGTYWSDLRRTHGIEKPHNIRTWCLGNEMDGPWQIGHKTPMEYGRLARETGKAMKLVDPSIELVTCGSSKYIMPTFPQWEVETLEHTYDIADYISMHNYYGNWDGNTSEYLALNVEVEDFIHTVKAACDYVKAKKRSSKTMMICFDEWNIWFHNKQEDKKLMSQEILPTATPLLEEYYTHEDALLVGALLISLLKNADRVKIACIAQLVNVIAPIIAEKGGKAWRQTIYFPFQHVSLYGRGIALEPMVSSPTYESDRFGPVPYVESIAVLSEERKELVVFAVNRNLEEPIDLHVELRSGNFRTVIDHQVMTANTLKDTNSCEGEIIRPVHSKKHAADERGITVSLPKASWNMIRLGSCKQ</sequence>
<dbReference type="SUPFAM" id="SSF51445">
    <property type="entry name" value="(Trans)glycosidases"/>
    <property type="match status" value="1"/>
</dbReference>
<evidence type="ECO:0000256" key="3">
    <source>
        <dbReference type="ARBA" id="ARBA00011165"/>
    </source>
</evidence>
<keyword evidence="6" id="KW-0119">Carbohydrate metabolism</keyword>
<dbReference type="Gene3D" id="3.20.20.80">
    <property type="entry name" value="Glycosidases"/>
    <property type="match status" value="1"/>
</dbReference>
<dbReference type="GO" id="GO:0000272">
    <property type="term" value="P:polysaccharide catabolic process"/>
    <property type="evidence" value="ECO:0007669"/>
    <property type="project" value="TreeGrafter"/>
</dbReference>
<dbReference type="InterPro" id="IPR013780">
    <property type="entry name" value="Glyco_hydro_b"/>
</dbReference>
<dbReference type="RefSeq" id="WP_013254251.1">
    <property type="nucleotide sequence ID" value="NC_014364.1"/>
</dbReference>
<dbReference type="CAZy" id="GH51">
    <property type="family name" value="Glycoside Hydrolase Family 51"/>
</dbReference>
<dbReference type="Gene3D" id="2.60.40.1180">
    <property type="entry name" value="Golgi alpha-mannosidase II"/>
    <property type="match status" value="1"/>
</dbReference>
<keyword evidence="5" id="KW-0378">Hydrolase</keyword>
<dbReference type="Pfam" id="PF22848">
    <property type="entry name" value="ASD1_dom"/>
    <property type="match status" value="1"/>
</dbReference>
<dbReference type="EC" id="3.2.1.55" evidence="4"/>
<dbReference type="GO" id="GO:0046373">
    <property type="term" value="P:L-arabinose metabolic process"/>
    <property type="evidence" value="ECO:0007669"/>
    <property type="project" value="InterPro"/>
</dbReference>
<name>E1R622_SEDSS</name>
<dbReference type="EMBL" id="CP002116">
    <property type="protein sequence ID" value="ADK80787.1"/>
    <property type="molecule type" value="Genomic_DNA"/>
</dbReference>
<dbReference type="InterPro" id="IPR017853">
    <property type="entry name" value="GH"/>
</dbReference>
<evidence type="ECO:0000256" key="5">
    <source>
        <dbReference type="ARBA" id="ARBA00022801"/>
    </source>
</evidence>
<protein>
    <recommendedName>
        <fullName evidence="4">non-reducing end alpha-L-arabinofuranosidase</fullName>
        <ecNumber evidence="4">3.2.1.55</ecNumber>
    </recommendedName>
</protein>
<dbReference type="Pfam" id="PF06964">
    <property type="entry name" value="Alpha-L-AF_C"/>
    <property type="match status" value="1"/>
</dbReference>
<evidence type="ECO:0000313" key="10">
    <source>
        <dbReference type="Proteomes" id="UP000002318"/>
    </source>
</evidence>
<evidence type="ECO:0000313" key="9">
    <source>
        <dbReference type="EMBL" id="ADK80787.1"/>
    </source>
</evidence>
<comment type="catalytic activity">
    <reaction evidence="1">
        <text>Hydrolysis of terminal non-reducing alpha-L-arabinofuranoside residues in alpha-L-arabinosides.</text>
        <dbReference type="EC" id="3.2.1.55"/>
    </reaction>
</comment>
<dbReference type="SUPFAM" id="SSF51011">
    <property type="entry name" value="Glycosyl hydrolase domain"/>
    <property type="match status" value="1"/>
</dbReference>
<dbReference type="Proteomes" id="UP000002318">
    <property type="component" value="Chromosome"/>
</dbReference>
<evidence type="ECO:0000256" key="7">
    <source>
        <dbReference type="ARBA" id="ARBA00023295"/>
    </source>
</evidence>
<keyword evidence="10" id="KW-1185">Reference proteome</keyword>
<dbReference type="eggNOG" id="COG3534">
    <property type="taxonomic scope" value="Bacteria"/>
</dbReference>
<gene>
    <name evidence="9" type="ordered locus">Spirs_1660</name>
</gene>
<organism evidence="9 10">
    <name type="scientific">Sediminispirochaeta smaragdinae (strain DSM 11293 / JCM 15392 / SEBR 4228)</name>
    <name type="common">Spirochaeta smaragdinae</name>
    <dbReference type="NCBI Taxonomy" id="573413"/>
    <lineage>
        <taxon>Bacteria</taxon>
        <taxon>Pseudomonadati</taxon>
        <taxon>Spirochaetota</taxon>
        <taxon>Spirochaetia</taxon>
        <taxon>Spirochaetales</taxon>
        <taxon>Spirochaetaceae</taxon>
        <taxon>Sediminispirochaeta</taxon>
    </lineage>
</organism>
<dbReference type="KEGG" id="ssm:Spirs_1660"/>
<dbReference type="PANTHER" id="PTHR43576:SF3">
    <property type="entry name" value="ALPHA-L-ARABINOFURANOSIDASE C"/>
    <property type="match status" value="1"/>
</dbReference>
<proteinExistence type="inferred from homology"/>
<accession>E1R622</accession>
<evidence type="ECO:0000256" key="4">
    <source>
        <dbReference type="ARBA" id="ARBA00012670"/>
    </source>
</evidence>
<evidence type="ECO:0000256" key="2">
    <source>
        <dbReference type="ARBA" id="ARBA00007186"/>
    </source>
</evidence>
<feature type="domain" description="Alpha-L-arabinofuranosidase C-terminal" evidence="8">
    <location>
        <begin position="290"/>
        <end position="493"/>
    </location>
</feature>
<reference evidence="9 10" key="1">
    <citation type="journal article" date="2010" name="Stand. Genomic Sci.">
        <title>Complete genome sequence of Spirochaeta smaragdinae type strain (SEBR 4228).</title>
        <authorList>
            <person name="Mavromatis K."/>
            <person name="Yasawong M."/>
            <person name="Chertkov O."/>
            <person name="Lapidus A."/>
            <person name="Lucas S."/>
            <person name="Nolan M."/>
            <person name="Del Rio T.G."/>
            <person name="Tice H."/>
            <person name="Cheng J.F."/>
            <person name="Pitluck S."/>
            <person name="Liolios K."/>
            <person name="Ivanova N."/>
            <person name="Tapia R."/>
            <person name="Han C."/>
            <person name="Bruce D."/>
            <person name="Goodwin L."/>
            <person name="Pati A."/>
            <person name="Chen A."/>
            <person name="Palaniappan K."/>
            <person name="Land M."/>
            <person name="Hauser L."/>
            <person name="Chang Y.J."/>
            <person name="Jeffries C.D."/>
            <person name="Detter J.C."/>
            <person name="Rohde M."/>
            <person name="Brambilla E."/>
            <person name="Spring S."/>
            <person name="Goker M."/>
            <person name="Sikorski J."/>
            <person name="Woyke T."/>
            <person name="Bristow J."/>
            <person name="Eisen J.A."/>
            <person name="Markowitz V."/>
            <person name="Hugenholtz P."/>
            <person name="Klenk H.P."/>
            <person name="Kyrpides N.C."/>
        </authorList>
    </citation>
    <scope>NUCLEOTIDE SEQUENCE [LARGE SCALE GENOMIC DNA]</scope>
    <source>
        <strain evidence="10">DSM 11293 / JCM 15392 / SEBR 4228</strain>
    </source>
</reference>
<evidence type="ECO:0000256" key="1">
    <source>
        <dbReference type="ARBA" id="ARBA00001462"/>
    </source>
</evidence>
<comment type="subunit">
    <text evidence="3">Homohexamer; trimer of dimers.</text>
</comment>
<comment type="similarity">
    <text evidence="2">Belongs to the glycosyl hydrolase 51 family.</text>
</comment>
<evidence type="ECO:0000259" key="8">
    <source>
        <dbReference type="SMART" id="SM00813"/>
    </source>
</evidence>